<sequence>MDLMNRVFKQYLDLFVIVFIDDDILIYSWNGEEHMNHFRVVLQTLKYHQLFAKFSKYYNSCFDTTRGSDGYVIYFDASRVGLGCVLMHRGKVITYASRQLKVHEKNYPTHDLELEAVMFELKIWRNYLYGVHVDVFIDHKSLHYVFTQKKLNLRQRRWLEFLKDYDMSVHYHPCKANVVADVLSRLSMGSVAHIEEERKDLAKDVHRLARL</sequence>
<keyword evidence="2" id="KW-0548">Nucleotidyltransferase</keyword>
<name>A0AAF0PRK6_SOLVR</name>
<dbReference type="AlphaFoldDB" id="A0AAF0PRK6"/>
<feature type="domain" description="Reverse transcriptase RNase H-like" evidence="7">
    <location>
        <begin position="71"/>
        <end position="165"/>
    </location>
</feature>
<dbReference type="Gene3D" id="3.30.70.270">
    <property type="match status" value="1"/>
</dbReference>
<proteinExistence type="predicted"/>
<evidence type="ECO:0000313" key="8">
    <source>
        <dbReference type="EMBL" id="WMV09603.1"/>
    </source>
</evidence>
<evidence type="ECO:0000256" key="3">
    <source>
        <dbReference type="ARBA" id="ARBA00022722"/>
    </source>
</evidence>
<keyword evidence="4" id="KW-0255">Endonuclease</keyword>
<dbReference type="InterPro" id="IPR041373">
    <property type="entry name" value="RT_RNaseH"/>
</dbReference>
<protein>
    <recommendedName>
        <fullName evidence="7">Reverse transcriptase RNase H-like domain-containing protein</fullName>
    </recommendedName>
</protein>
<dbReference type="EMBL" id="CP133612">
    <property type="protein sequence ID" value="WMV09603.1"/>
    <property type="molecule type" value="Genomic_DNA"/>
</dbReference>
<gene>
    <name evidence="8" type="ORF">MTR67_002988</name>
</gene>
<keyword evidence="9" id="KW-1185">Reference proteome</keyword>
<keyword evidence="6" id="KW-0695">RNA-directed DNA polymerase</keyword>
<dbReference type="Pfam" id="PF17917">
    <property type="entry name" value="RT_RNaseH"/>
    <property type="match status" value="1"/>
</dbReference>
<evidence type="ECO:0000256" key="1">
    <source>
        <dbReference type="ARBA" id="ARBA00022679"/>
    </source>
</evidence>
<dbReference type="InterPro" id="IPR043502">
    <property type="entry name" value="DNA/RNA_pol_sf"/>
</dbReference>
<dbReference type="PANTHER" id="PTHR34072">
    <property type="entry name" value="ENZYMATIC POLYPROTEIN-RELATED"/>
    <property type="match status" value="1"/>
</dbReference>
<keyword evidence="1" id="KW-0808">Transferase</keyword>
<evidence type="ECO:0000256" key="5">
    <source>
        <dbReference type="ARBA" id="ARBA00022801"/>
    </source>
</evidence>
<evidence type="ECO:0000256" key="4">
    <source>
        <dbReference type="ARBA" id="ARBA00022759"/>
    </source>
</evidence>
<evidence type="ECO:0000259" key="7">
    <source>
        <dbReference type="Pfam" id="PF17917"/>
    </source>
</evidence>
<keyword evidence="3" id="KW-0540">Nuclease</keyword>
<keyword evidence="5" id="KW-0378">Hydrolase</keyword>
<evidence type="ECO:0000313" key="9">
    <source>
        <dbReference type="Proteomes" id="UP001234989"/>
    </source>
</evidence>
<dbReference type="GO" id="GO:0016787">
    <property type="term" value="F:hydrolase activity"/>
    <property type="evidence" value="ECO:0007669"/>
    <property type="project" value="UniProtKB-KW"/>
</dbReference>
<dbReference type="GO" id="GO:0003964">
    <property type="term" value="F:RNA-directed DNA polymerase activity"/>
    <property type="evidence" value="ECO:0007669"/>
    <property type="project" value="UniProtKB-KW"/>
</dbReference>
<dbReference type="SUPFAM" id="SSF56672">
    <property type="entry name" value="DNA/RNA polymerases"/>
    <property type="match status" value="1"/>
</dbReference>
<dbReference type="CDD" id="cd09274">
    <property type="entry name" value="RNase_HI_RT_Ty3"/>
    <property type="match status" value="1"/>
</dbReference>
<dbReference type="InterPro" id="IPR043128">
    <property type="entry name" value="Rev_trsase/Diguanyl_cyclase"/>
</dbReference>
<evidence type="ECO:0000256" key="2">
    <source>
        <dbReference type="ARBA" id="ARBA00022695"/>
    </source>
</evidence>
<dbReference type="GO" id="GO:0004519">
    <property type="term" value="F:endonuclease activity"/>
    <property type="evidence" value="ECO:0007669"/>
    <property type="project" value="UniProtKB-KW"/>
</dbReference>
<dbReference type="PANTHER" id="PTHR34072:SF52">
    <property type="entry name" value="RIBONUCLEASE H"/>
    <property type="match status" value="1"/>
</dbReference>
<organism evidence="8 9">
    <name type="scientific">Solanum verrucosum</name>
    <dbReference type="NCBI Taxonomy" id="315347"/>
    <lineage>
        <taxon>Eukaryota</taxon>
        <taxon>Viridiplantae</taxon>
        <taxon>Streptophyta</taxon>
        <taxon>Embryophyta</taxon>
        <taxon>Tracheophyta</taxon>
        <taxon>Spermatophyta</taxon>
        <taxon>Magnoliopsida</taxon>
        <taxon>eudicotyledons</taxon>
        <taxon>Gunneridae</taxon>
        <taxon>Pentapetalae</taxon>
        <taxon>asterids</taxon>
        <taxon>lamiids</taxon>
        <taxon>Solanales</taxon>
        <taxon>Solanaceae</taxon>
        <taxon>Solanoideae</taxon>
        <taxon>Solaneae</taxon>
        <taxon>Solanum</taxon>
    </lineage>
</organism>
<dbReference type="Proteomes" id="UP001234989">
    <property type="component" value="Chromosome 1"/>
</dbReference>
<reference evidence="8" key="1">
    <citation type="submission" date="2023-08" db="EMBL/GenBank/DDBJ databases">
        <title>A de novo genome assembly of Solanum verrucosum Schlechtendal, a Mexican diploid species geographically isolated from the other diploid A-genome species in potato relatives.</title>
        <authorList>
            <person name="Hosaka K."/>
        </authorList>
    </citation>
    <scope>NUCLEOTIDE SEQUENCE</scope>
    <source>
        <tissue evidence="8">Young leaves</tissue>
    </source>
</reference>
<accession>A0AAF0PRK6</accession>
<evidence type="ECO:0000256" key="6">
    <source>
        <dbReference type="ARBA" id="ARBA00022918"/>
    </source>
</evidence>